<proteinExistence type="predicted"/>
<accession>A0ABW6LR37</accession>
<evidence type="ECO:0000313" key="3">
    <source>
        <dbReference type="Proteomes" id="UP001601288"/>
    </source>
</evidence>
<feature type="region of interest" description="Disordered" evidence="1">
    <location>
        <begin position="1"/>
        <end position="47"/>
    </location>
</feature>
<evidence type="ECO:0000313" key="2">
    <source>
        <dbReference type="EMBL" id="MFE9230868.1"/>
    </source>
</evidence>
<keyword evidence="3" id="KW-1185">Reference proteome</keyword>
<protein>
    <submittedName>
        <fullName evidence="2">Uncharacterized protein</fullName>
    </submittedName>
</protein>
<comment type="caution">
    <text evidence="2">The sequence shown here is derived from an EMBL/GenBank/DDBJ whole genome shotgun (WGS) entry which is preliminary data.</text>
</comment>
<sequence length="315" mass="33564">MAGTTAGALAADNSQPTGGATTPEIVSPSEYAKEGGTDPPSMAPIGEVAPAQGESVHKLTDLLTNTTGLELFQAPGVEEYEQIGQVLTFSLGDGDYKHPLNVTRVTVQGDVPSSVLASEGDQTSMKTLSDGRQLLTAAGQEGIRVSTLSKNGVLTQWEAPATDPEGAYSVDDLVRWATVVEESGIRASHSPAPAAQAARAKPKCQLTQSKKPYRHGGSKRIQADAAMICNQKGKGNFAASLRQYHGLGIWKTKDSRGYVNERDKSFPVVLRFECSRLTVSGWRYRSNIGNATLRNGNGYWGDHNVFSETATIHCA</sequence>
<name>A0ABW6LR37_9ACTN</name>
<reference evidence="2 3" key="1">
    <citation type="submission" date="2024-10" db="EMBL/GenBank/DDBJ databases">
        <title>The Natural Products Discovery Center: Release of the First 8490 Sequenced Strains for Exploring Actinobacteria Biosynthetic Diversity.</title>
        <authorList>
            <person name="Kalkreuter E."/>
            <person name="Kautsar S.A."/>
            <person name="Yang D."/>
            <person name="Bader C.D."/>
            <person name="Teijaro C.N."/>
            <person name="Fluegel L."/>
            <person name="Davis C.M."/>
            <person name="Simpson J.R."/>
            <person name="Lauterbach L."/>
            <person name="Steele A.D."/>
            <person name="Gui C."/>
            <person name="Meng S."/>
            <person name="Li G."/>
            <person name="Viehrig K."/>
            <person name="Ye F."/>
            <person name="Su P."/>
            <person name="Kiefer A.F."/>
            <person name="Nichols A."/>
            <person name="Cepeda A.J."/>
            <person name="Yan W."/>
            <person name="Fan B."/>
            <person name="Jiang Y."/>
            <person name="Adhikari A."/>
            <person name="Zheng C.-J."/>
            <person name="Schuster L."/>
            <person name="Cowan T.M."/>
            <person name="Smanski M.J."/>
            <person name="Chevrette M.G."/>
            <person name="De Carvalho L.P.S."/>
            <person name="Shen B."/>
        </authorList>
    </citation>
    <scope>NUCLEOTIDE SEQUENCE [LARGE SCALE GENOMIC DNA]</scope>
    <source>
        <strain evidence="2 3">NPDC007066</strain>
    </source>
</reference>
<dbReference type="Proteomes" id="UP001601288">
    <property type="component" value="Unassembled WGS sequence"/>
</dbReference>
<organism evidence="2 3">
    <name type="scientific">Streptomyces massasporeus</name>
    <dbReference type="NCBI Taxonomy" id="67324"/>
    <lineage>
        <taxon>Bacteria</taxon>
        <taxon>Bacillati</taxon>
        <taxon>Actinomycetota</taxon>
        <taxon>Actinomycetes</taxon>
        <taxon>Kitasatosporales</taxon>
        <taxon>Streptomycetaceae</taxon>
        <taxon>Streptomyces</taxon>
    </lineage>
</organism>
<evidence type="ECO:0000256" key="1">
    <source>
        <dbReference type="SAM" id="MobiDB-lite"/>
    </source>
</evidence>
<gene>
    <name evidence="2" type="ORF">ACFYM3_41115</name>
</gene>
<feature type="region of interest" description="Disordered" evidence="1">
    <location>
        <begin position="187"/>
        <end position="217"/>
    </location>
</feature>
<feature type="compositionally biased region" description="Low complexity" evidence="1">
    <location>
        <begin position="187"/>
        <end position="199"/>
    </location>
</feature>
<dbReference type="RefSeq" id="WP_358291641.1">
    <property type="nucleotide sequence ID" value="NZ_JBEYGJ010000052.1"/>
</dbReference>
<dbReference type="EMBL" id="JBIAFP010000041">
    <property type="protein sequence ID" value="MFE9230868.1"/>
    <property type="molecule type" value="Genomic_DNA"/>
</dbReference>